<dbReference type="InterPro" id="IPR009045">
    <property type="entry name" value="Zn_M74/Hedgehog-like"/>
</dbReference>
<evidence type="ECO:0000256" key="8">
    <source>
        <dbReference type="ARBA" id="ARBA00023049"/>
    </source>
</evidence>
<keyword evidence="12" id="KW-0812">Transmembrane</keyword>
<proteinExistence type="inferred from homology"/>
<keyword evidence="4" id="KW-0479">Metal-binding</keyword>
<dbReference type="GO" id="GO:0046872">
    <property type="term" value="F:metal ion binding"/>
    <property type="evidence" value="ECO:0007669"/>
    <property type="project" value="UniProtKB-KW"/>
</dbReference>
<protein>
    <recommendedName>
        <fullName evidence="11">Murein endopeptidase K</fullName>
    </recommendedName>
</protein>
<feature type="transmembrane region" description="Helical" evidence="12">
    <location>
        <begin position="12"/>
        <end position="33"/>
    </location>
</feature>
<evidence type="ECO:0000256" key="4">
    <source>
        <dbReference type="ARBA" id="ARBA00022723"/>
    </source>
</evidence>
<dbReference type="GO" id="GO:0071555">
    <property type="term" value="P:cell wall organization"/>
    <property type="evidence" value="ECO:0007669"/>
    <property type="project" value="UniProtKB-KW"/>
</dbReference>
<dbReference type="Pfam" id="PF05951">
    <property type="entry name" value="Peptidase_M15_2"/>
    <property type="match status" value="1"/>
</dbReference>
<evidence type="ECO:0000256" key="12">
    <source>
        <dbReference type="SAM" id="Phobius"/>
    </source>
</evidence>
<evidence type="ECO:0000313" key="13">
    <source>
        <dbReference type="EMBL" id="CEK41955.1"/>
    </source>
</evidence>
<comment type="pathway">
    <text evidence="2">Cell wall biogenesis; cell wall polysaccharide biosynthesis.</text>
</comment>
<evidence type="ECO:0000256" key="9">
    <source>
        <dbReference type="ARBA" id="ARBA00023316"/>
    </source>
</evidence>
<organism evidence="13">
    <name type="scientific">Pseudomonas fluorescens (strain SBW25)</name>
    <dbReference type="NCBI Taxonomy" id="216595"/>
    <lineage>
        <taxon>Bacteria</taxon>
        <taxon>Pseudomonadati</taxon>
        <taxon>Pseudomonadota</taxon>
        <taxon>Gammaproteobacteria</taxon>
        <taxon>Pseudomonadales</taxon>
        <taxon>Pseudomonadaceae</taxon>
        <taxon>Pseudomonas</taxon>
    </lineage>
</organism>
<reference evidence="13" key="2">
    <citation type="submission" date="2015-06" db="EMBL/GenBank/DDBJ databases">
        <title>Environmentally co-occuring mercury resistance plasmids are genetically and phenotypically diverse and confer variable context-dependent fitness effects.</title>
        <authorList>
            <person name="Hall J.P.J."/>
            <person name="Harrison E."/>
            <person name="Lilley A.K."/>
            <person name="Paterson S."/>
            <person name="Spiers A.J."/>
            <person name="Brockhurst M.A."/>
        </authorList>
    </citation>
    <scope>NUCLEOTIDE SEQUENCE [LARGE SCALE GENOMIC DNA]</scope>
    <source>
        <strain evidence="13">SBW25</strain>
        <plasmid evidence="13">pQBR57</plasmid>
    </source>
</reference>
<dbReference type="AlphaFoldDB" id="A0A0G4E3Y3"/>
<dbReference type="Gene3D" id="3.30.1380.10">
    <property type="match status" value="1"/>
</dbReference>
<dbReference type="GO" id="GO:0008237">
    <property type="term" value="F:metallopeptidase activity"/>
    <property type="evidence" value="ECO:0007669"/>
    <property type="project" value="UniProtKB-KW"/>
</dbReference>
<dbReference type="SUPFAM" id="SSF55166">
    <property type="entry name" value="Hedgehog/DD-peptidase"/>
    <property type="match status" value="1"/>
</dbReference>
<keyword evidence="12" id="KW-1133">Transmembrane helix</keyword>
<dbReference type="PANTHER" id="PTHR37425">
    <property type="match status" value="1"/>
</dbReference>
<evidence type="ECO:0000256" key="11">
    <source>
        <dbReference type="ARBA" id="ARBA00093666"/>
    </source>
</evidence>
<name>A0A0G4E3Y3_PSEFS</name>
<dbReference type="InterPro" id="IPR010275">
    <property type="entry name" value="MepK"/>
</dbReference>
<comment type="cofactor">
    <cofactor evidence="1">
        <name>Zn(2+)</name>
        <dbReference type="ChEBI" id="CHEBI:29105"/>
    </cofactor>
</comment>
<comment type="similarity">
    <text evidence="10">Belongs to the peptidase M15 family.</text>
</comment>
<accession>A0A0G4E3Y3</accession>
<keyword evidence="7" id="KW-0862">Zinc</keyword>
<dbReference type="EMBL" id="LN713926">
    <property type="protein sequence ID" value="CEK41955.1"/>
    <property type="molecule type" value="Genomic_DNA"/>
</dbReference>
<dbReference type="PROSITE" id="PS51318">
    <property type="entry name" value="TAT"/>
    <property type="match status" value="1"/>
</dbReference>
<gene>
    <name evidence="13" type="ORF">PQBR57_0002</name>
</gene>
<dbReference type="PANTHER" id="PTHR37425:SF1">
    <property type="entry name" value="OUTER MEMBRANE PROTEIN"/>
    <property type="match status" value="1"/>
</dbReference>
<reference evidence="13" key="1">
    <citation type="submission" date="2014-12" db="EMBL/GenBank/DDBJ databases">
        <authorList>
            <person name="Hall J."/>
        </authorList>
    </citation>
    <scope>NUCLEOTIDE SEQUENCE [LARGE SCALE GENOMIC DNA]</scope>
    <source>
        <strain evidence="13">SBW25</strain>
        <plasmid evidence="13">pQBR57</plasmid>
    </source>
</reference>
<dbReference type="GO" id="GO:0006508">
    <property type="term" value="P:proteolysis"/>
    <property type="evidence" value="ECO:0007669"/>
    <property type="project" value="UniProtKB-KW"/>
</dbReference>
<evidence type="ECO:0000256" key="2">
    <source>
        <dbReference type="ARBA" id="ARBA00004776"/>
    </source>
</evidence>
<keyword evidence="13" id="KW-0614">Plasmid</keyword>
<keyword evidence="3" id="KW-0645">Protease</keyword>
<evidence type="ECO:0000256" key="1">
    <source>
        <dbReference type="ARBA" id="ARBA00001947"/>
    </source>
</evidence>
<keyword evidence="6" id="KW-0378">Hydrolase</keyword>
<keyword evidence="12" id="KW-0472">Membrane</keyword>
<evidence type="ECO:0000256" key="7">
    <source>
        <dbReference type="ARBA" id="ARBA00022833"/>
    </source>
</evidence>
<keyword evidence="5" id="KW-0732">Signal</keyword>
<evidence type="ECO:0000256" key="3">
    <source>
        <dbReference type="ARBA" id="ARBA00022670"/>
    </source>
</evidence>
<keyword evidence="9" id="KW-0961">Cell wall biogenesis/degradation</keyword>
<geneLocation type="plasmid" evidence="13">
    <name>pQBR57</name>
</geneLocation>
<keyword evidence="8" id="KW-0482">Metalloprotease</keyword>
<sequence>MPENHNSTRRQILSWGLTALATGIVGIALPTSIQAQPQKDWRQILLDRDRWLSLERAATGEKGQFRYYKFGVGFEPQGYNIACHLLRDVEAGVTHPINPKLIDTLFLIQGWLRINKMPFHIVIQSGYRTPEHNAKLAKAAKKSQHVLGNAADIHIPGLDTATLTRLAKAIGVGGVGFYPHNGFTHVDVGRVREWTG</sequence>
<evidence type="ECO:0000256" key="5">
    <source>
        <dbReference type="ARBA" id="ARBA00022729"/>
    </source>
</evidence>
<dbReference type="InterPro" id="IPR006311">
    <property type="entry name" value="TAT_signal"/>
</dbReference>
<evidence type="ECO:0000256" key="10">
    <source>
        <dbReference type="ARBA" id="ARBA00093448"/>
    </source>
</evidence>
<evidence type="ECO:0000256" key="6">
    <source>
        <dbReference type="ARBA" id="ARBA00022801"/>
    </source>
</evidence>